<feature type="chain" id="PRO_5005797950" evidence="7">
    <location>
        <begin position="24"/>
        <end position="156"/>
    </location>
</feature>
<reference evidence="9 10" key="1">
    <citation type="submission" date="2015-09" db="EMBL/GenBank/DDBJ databases">
        <title>Complete genome sequence of a benzo[a]pyrene-degrading bacterium Altererythrobacter epoxidivorans CGMCC 1.7731T.</title>
        <authorList>
            <person name="Li Z."/>
            <person name="Cheng H."/>
            <person name="Huo Y."/>
            <person name="Xu X."/>
        </authorList>
    </citation>
    <scope>NUCLEOTIDE SEQUENCE [LARGE SCALE GENOMIC DNA]</scope>
    <source>
        <strain evidence="9 10">CGMCC 1.7731</strain>
    </source>
</reference>
<evidence type="ECO:0000256" key="5">
    <source>
        <dbReference type="ARBA" id="ARBA00023004"/>
    </source>
</evidence>
<evidence type="ECO:0000256" key="2">
    <source>
        <dbReference type="ARBA" id="ARBA00022617"/>
    </source>
</evidence>
<dbReference type="InterPro" id="IPR002327">
    <property type="entry name" value="Cyt_c_1A/1B"/>
</dbReference>
<gene>
    <name evidence="9" type="ORF">AMC99_02796</name>
</gene>
<keyword evidence="1" id="KW-0813">Transport</keyword>
<keyword evidence="10" id="KW-1185">Reference proteome</keyword>
<dbReference type="STRING" id="361183.AMC99_02796"/>
<dbReference type="KEGG" id="aep:AMC99_02796"/>
<dbReference type="GO" id="GO:0046872">
    <property type="term" value="F:metal ion binding"/>
    <property type="evidence" value="ECO:0007669"/>
    <property type="project" value="UniProtKB-KW"/>
</dbReference>
<dbReference type="GO" id="GO:0020037">
    <property type="term" value="F:heme binding"/>
    <property type="evidence" value="ECO:0007669"/>
    <property type="project" value="InterPro"/>
</dbReference>
<proteinExistence type="predicted"/>
<sequence length="156" mass="16042">MRFVKLPIASAMVLVLSACGGSADEPAGEAPYDDAAPEADETAAVDVAPEADADVASAGNAAPAAFTQCKTCHSVEMGKNMIGPSLAGVFGASAGHVGDFAYSTPMRESGLTWDEVTLGAYLENPQSVVPGTKMSFAGVKDAARRQEVIDYLKTLK</sequence>
<keyword evidence="2 6" id="KW-0349">Heme</keyword>
<feature type="domain" description="Cytochrome c" evidence="8">
    <location>
        <begin position="54"/>
        <end position="156"/>
    </location>
</feature>
<evidence type="ECO:0000256" key="7">
    <source>
        <dbReference type="SAM" id="SignalP"/>
    </source>
</evidence>
<keyword evidence="7" id="KW-0732">Signal</keyword>
<dbReference type="PROSITE" id="PS51257">
    <property type="entry name" value="PROKAR_LIPOPROTEIN"/>
    <property type="match status" value="1"/>
</dbReference>
<keyword evidence="4" id="KW-0249">Electron transport</keyword>
<evidence type="ECO:0000256" key="4">
    <source>
        <dbReference type="ARBA" id="ARBA00022982"/>
    </source>
</evidence>
<dbReference type="AlphaFoldDB" id="A0A0M4LX70"/>
<dbReference type="PANTHER" id="PTHR11961">
    <property type="entry name" value="CYTOCHROME C"/>
    <property type="match status" value="1"/>
</dbReference>
<dbReference type="Proteomes" id="UP000057938">
    <property type="component" value="Chromosome"/>
</dbReference>
<dbReference type="InterPro" id="IPR009056">
    <property type="entry name" value="Cyt_c-like_dom"/>
</dbReference>
<evidence type="ECO:0000256" key="6">
    <source>
        <dbReference type="PROSITE-ProRule" id="PRU00433"/>
    </source>
</evidence>
<dbReference type="PROSITE" id="PS51007">
    <property type="entry name" value="CYTC"/>
    <property type="match status" value="1"/>
</dbReference>
<dbReference type="PRINTS" id="PR00604">
    <property type="entry name" value="CYTCHRMECIAB"/>
</dbReference>
<dbReference type="GO" id="GO:0009055">
    <property type="term" value="F:electron transfer activity"/>
    <property type="evidence" value="ECO:0007669"/>
    <property type="project" value="InterPro"/>
</dbReference>
<feature type="signal peptide" evidence="7">
    <location>
        <begin position="1"/>
        <end position="23"/>
    </location>
</feature>
<dbReference type="PATRIC" id="fig|361183.4.peg.2750"/>
<evidence type="ECO:0000259" key="8">
    <source>
        <dbReference type="PROSITE" id="PS51007"/>
    </source>
</evidence>
<keyword evidence="5 6" id="KW-0408">Iron</keyword>
<evidence type="ECO:0000256" key="1">
    <source>
        <dbReference type="ARBA" id="ARBA00022448"/>
    </source>
</evidence>
<keyword evidence="3 6" id="KW-0479">Metal-binding</keyword>
<dbReference type="RefSeq" id="WP_198143542.1">
    <property type="nucleotide sequence ID" value="NZ_CP012669.1"/>
</dbReference>
<dbReference type="SUPFAM" id="SSF46626">
    <property type="entry name" value="Cytochrome c"/>
    <property type="match status" value="1"/>
</dbReference>
<protein>
    <submittedName>
        <fullName evidence="9">Cytochrome c</fullName>
    </submittedName>
</protein>
<dbReference type="EMBL" id="CP012669">
    <property type="protein sequence ID" value="ALE18067.1"/>
    <property type="molecule type" value="Genomic_DNA"/>
</dbReference>
<accession>A0A0M4LX70</accession>
<evidence type="ECO:0000256" key="3">
    <source>
        <dbReference type="ARBA" id="ARBA00022723"/>
    </source>
</evidence>
<organism evidence="9 10">
    <name type="scientific">Altererythrobacter epoxidivorans</name>
    <dbReference type="NCBI Taxonomy" id="361183"/>
    <lineage>
        <taxon>Bacteria</taxon>
        <taxon>Pseudomonadati</taxon>
        <taxon>Pseudomonadota</taxon>
        <taxon>Alphaproteobacteria</taxon>
        <taxon>Sphingomonadales</taxon>
        <taxon>Erythrobacteraceae</taxon>
        <taxon>Altererythrobacter</taxon>
    </lineage>
</organism>
<dbReference type="Gene3D" id="1.10.760.10">
    <property type="entry name" value="Cytochrome c-like domain"/>
    <property type="match status" value="1"/>
</dbReference>
<dbReference type="InterPro" id="IPR036909">
    <property type="entry name" value="Cyt_c-like_dom_sf"/>
</dbReference>
<evidence type="ECO:0000313" key="10">
    <source>
        <dbReference type="Proteomes" id="UP000057938"/>
    </source>
</evidence>
<evidence type="ECO:0000313" key="9">
    <source>
        <dbReference type="EMBL" id="ALE18067.1"/>
    </source>
</evidence>
<name>A0A0M4LX70_9SPHN</name>